<dbReference type="Gene3D" id="3.20.20.140">
    <property type="entry name" value="Metal-dependent hydrolases"/>
    <property type="match status" value="1"/>
</dbReference>
<evidence type="ECO:0000259" key="2">
    <source>
        <dbReference type="Pfam" id="PF04909"/>
    </source>
</evidence>
<dbReference type="InterPro" id="IPR032466">
    <property type="entry name" value="Metal_Hydrolase"/>
</dbReference>
<keyword evidence="1" id="KW-0456">Lyase</keyword>
<organism evidence="3 4">
    <name type="scientific">Streptomyces cynarae</name>
    <dbReference type="NCBI Taxonomy" id="2981134"/>
    <lineage>
        <taxon>Bacteria</taxon>
        <taxon>Bacillati</taxon>
        <taxon>Actinomycetota</taxon>
        <taxon>Actinomycetes</taxon>
        <taxon>Kitasatosporales</taxon>
        <taxon>Streptomycetaceae</taxon>
        <taxon>Streptomyces</taxon>
    </lineage>
</organism>
<dbReference type="InterPro" id="IPR032465">
    <property type="entry name" value="ACMSD"/>
</dbReference>
<name>A0ABY6DSX1_9ACTN</name>
<dbReference type="PANTHER" id="PTHR21240">
    <property type="entry name" value="2-AMINO-3-CARBOXYLMUCONATE-6-SEMIALDEHYDE DECARBOXYLASE"/>
    <property type="match status" value="1"/>
</dbReference>
<accession>A0ABY6DSX1</accession>
<dbReference type="Proteomes" id="UP001061298">
    <property type="component" value="Chromosome"/>
</dbReference>
<sequence>MSSPTRNAATAAAARSLGRRAPGVVGLVQASRGDATEDLLEAGEHSRRPGLQCWGVGDEPEPSEFPLRLGAVNMPANVRGTYVGHPSLWPVWEAIAERGLVVFLYPHGVTDPWYLDYGLWNSVGQTVEEARALSSMIYEGLLDHLPTLKIVVSHGGGYLPHYCGRLDRNVHNMPDSARNITRRPSEYLRDLYYDTCVYDPEVLRALVGRVGADRLVLGSDYPMGDPDPVGFIERCPGLTPEQVTTIKSSTGVRLLGLGTEGTERVSRCSGRQAS</sequence>
<dbReference type="EMBL" id="CP106793">
    <property type="protein sequence ID" value="UXY17437.1"/>
    <property type="molecule type" value="Genomic_DNA"/>
</dbReference>
<keyword evidence="4" id="KW-1185">Reference proteome</keyword>
<gene>
    <name evidence="3" type="ORF">N8I84_00585</name>
</gene>
<dbReference type="RefSeq" id="WP_263227327.1">
    <property type="nucleotide sequence ID" value="NZ_CP106793.1"/>
</dbReference>
<dbReference type="SUPFAM" id="SSF51556">
    <property type="entry name" value="Metallo-dependent hydrolases"/>
    <property type="match status" value="1"/>
</dbReference>
<feature type="domain" description="Amidohydrolase-related" evidence="2">
    <location>
        <begin position="5"/>
        <end position="226"/>
    </location>
</feature>
<dbReference type="InterPro" id="IPR006680">
    <property type="entry name" value="Amidohydro-rel"/>
</dbReference>
<dbReference type="PANTHER" id="PTHR21240:SF28">
    <property type="entry name" value="ISO-OROTATE DECARBOXYLASE (EUROFUNG)"/>
    <property type="match status" value="1"/>
</dbReference>
<evidence type="ECO:0000313" key="4">
    <source>
        <dbReference type="Proteomes" id="UP001061298"/>
    </source>
</evidence>
<evidence type="ECO:0000256" key="1">
    <source>
        <dbReference type="ARBA" id="ARBA00023239"/>
    </source>
</evidence>
<reference evidence="3" key="1">
    <citation type="submission" date="2022-10" db="EMBL/GenBank/DDBJ databases">
        <authorList>
            <person name="Mo P."/>
        </authorList>
    </citation>
    <scope>NUCLEOTIDE SEQUENCE</scope>
    <source>
        <strain evidence="3">HUAS 13-4</strain>
    </source>
</reference>
<dbReference type="Pfam" id="PF04909">
    <property type="entry name" value="Amidohydro_2"/>
    <property type="match status" value="1"/>
</dbReference>
<proteinExistence type="predicted"/>
<evidence type="ECO:0000313" key="3">
    <source>
        <dbReference type="EMBL" id="UXY17437.1"/>
    </source>
</evidence>
<protein>
    <submittedName>
        <fullName evidence="3">Amidohydrolase</fullName>
    </submittedName>
</protein>